<dbReference type="InterPro" id="IPR052028">
    <property type="entry name" value="HipA_Ser/Thr_kinase"/>
</dbReference>
<protein>
    <submittedName>
        <fullName evidence="5">HipA domain-containing protein</fullName>
    </submittedName>
</protein>
<sequence>MSYCASCLRKLRKTDGDFCPPCRTELFDGAPVSNRLTFASPAQATMAEVENFQRLTRQISISGVQEKFSLARSADEPGRLELVVRGGTYLLKPVPPANFGAVQSVPANEHFTMQLARQVFKLPTAACALLQMADGSPAYLTRRFDVRPDGLRLAQEDFAQLSQRTEQEHGPNYKYDFSYEEIGVLLKKYLPTHYLPEATLFFRLTLFNYLVSNGDAHLKNYSLHRRPETGEYHLTPAYDLLNTALHVSDGNGLALDLFADGYETASFAANGFLAYDDFLELGIRIGLPPSRVRRLLADIVSHEPAIENLLEKSLLPAELREQYANTLASRRQRLRYSLAGAK</sequence>
<dbReference type="Pfam" id="PF07804">
    <property type="entry name" value="HipA_C"/>
    <property type="match status" value="1"/>
</dbReference>
<keyword evidence="3" id="KW-0418">Kinase</keyword>
<accession>A0ABP7QME9</accession>
<comment type="caution">
    <text evidence="5">The sequence shown here is derived from an EMBL/GenBank/DDBJ whole genome shotgun (WGS) entry which is preliminary data.</text>
</comment>
<proteinExistence type="inferred from homology"/>
<comment type="similarity">
    <text evidence="1">Belongs to the HipA Ser/Thr kinase family.</text>
</comment>
<feature type="domain" description="HipA-like C-terminal" evidence="4">
    <location>
        <begin position="59"/>
        <end position="301"/>
    </location>
</feature>
<organism evidence="5 6">
    <name type="scientific">Hymenobacter antarcticus</name>
    <dbReference type="NCBI Taxonomy" id="486270"/>
    <lineage>
        <taxon>Bacteria</taxon>
        <taxon>Pseudomonadati</taxon>
        <taxon>Bacteroidota</taxon>
        <taxon>Cytophagia</taxon>
        <taxon>Cytophagales</taxon>
        <taxon>Hymenobacteraceae</taxon>
        <taxon>Hymenobacter</taxon>
    </lineage>
</organism>
<evidence type="ECO:0000256" key="3">
    <source>
        <dbReference type="ARBA" id="ARBA00022777"/>
    </source>
</evidence>
<evidence type="ECO:0000313" key="5">
    <source>
        <dbReference type="EMBL" id="GAA3984230.1"/>
    </source>
</evidence>
<gene>
    <name evidence="5" type="ORF">GCM10022407_31620</name>
</gene>
<keyword evidence="6" id="KW-1185">Reference proteome</keyword>
<dbReference type="Proteomes" id="UP001501556">
    <property type="component" value="Unassembled WGS sequence"/>
</dbReference>
<evidence type="ECO:0000313" key="6">
    <source>
        <dbReference type="Proteomes" id="UP001501556"/>
    </source>
</evidence>
<dbReference type="PANTHER" id="PTHR37419">
    <property type="entry name" value="SERINE/THREONINE-PROTEIN KINASE TOXIN HIPA"/>
    <property type="match status" value="1"/>
</dbReference>
<dbReference type="InterPro" id="IPR012893">
    <property type="entry name" value="HipA-like_C"/>
</dbReference>
<evidence type="ECO:0000256" key="1">
    <source>
        <dbReference type="ARBA" id="ARBA00010164"/>
    </source>
</evidence>
<evidence type="ECO:0000259" key="4">
    <source>
        <dbReference type="Pfam" id="PF07804"/>
    </source>
</evidence>
<name>A0ABP7QME9_9BACT</name>
<dbReference type="RefSeq" id="WP_345125857.1">
    <property type="nucleotide sequence ID" value="NZ_BAABDI010000025.1"/>
</dbReference>
<keyword evidence="2" id="KW-0808">Transferase</keyword>
<evidence type="ECO:0000256" key="2">
    <source>
        <dbReference type="ARBA" id="ARBA00022679"/>
    </source>
</evidence>
<reference evidence="6" key="1">
    <citation type="journal article" date="2019" name="Int. J. Syst. Evol. Microbiol.">
        <title>The Global Catalogue of Microorganisms (GCM) 10K type strain sequencing project: providing services to taxonomists for standard genome sequencing and annotation.</title>
        <authorList>
            <consortium name="The Broad Institute Genomics Platform"/>
            <consortium name="The Broad Institute Genome Sequencing Center for Infectious Disease"/>
            <person name="Wu L."/>
            <person name="Ma J."/>
        </authorList>
    </citation>
    <scope>NUCLEOTIDE SEQUENCE [LARGE SCALE GENOMIC DNA]</scope>
    <source>
        <strain evidence="6">JCM 17217</strain>
    </source>
</reference>
<dbReference type="EMBL" id="BAABDI010000025">
    <property type="protein sequence ID" value="GAA3984230.1"/>
    <property type="molecule type" value="Genomic_DNA"/>
</dbReference>
<dbReference type="PANTHER" id="PTHR37419:SF1">
    <property type="entry name" value="SERINE_THREONINE-PROTEIN KINASE TOXIN HIPA"/>
    <property type="match status" value="1"/>
</dbReference>
<dbReference type="Gene3D" id="1.10.1070.20">
    <property type="match status" value="1"/>
</dbReference>